<evidence type="ECO:0000256" key="1">
    <source>
        <dbReference type="ARBA" id="ARBA00004651"/>
    </source>
</evidence>
<accession>A0A0R2JR97</accession>
<dbReference type="STRING" id="1620.IV67_GL000743"/>
<dbReference type="Proteomes" id="UP000051673">
    <property type="component" value="Unassembled WGS sequence"/>
</dbReference>
<comment type="caution">
    <text evidence="8">The sequence shown here is derived from an EMBL/GenBank/DDBJ whole genome shotgun (WGS) entry which is preliminary data.</text>
</comment>
<evidence type="ECO:0000313" key="8">
    <source>
        <dbReference type="EMBL" id="KRN77925.1"/>
    </source>
</evidence>
<dbReference type="AlphaFoldDB" id="A0A0R2JR97"/>
<dbReference type="PATRIC" id="fig|1620.3.peg.753"/>
<dbReference type="InterPro" id="IPR036259">
    <property type="entry name" value="MFS_trans_sf"/>
</dbReference>
<sequence length="400" mass="42714">MSRTKFTKQQKWVVGSMSSGFMLENMDVMFVSFALSSMIADLHLSGGQAGFISSVTNLGMLAGGVIFGILADRIGRIKTFNYTVLLFAFGTAAMALANDIYLIYLLRFITGLGAGGEYGIAMALIAENFPKKQVGRIASVGAIGGQLGAMLAAVLAAIVLPGNHWHALFLFGLLPVVLTIFVRRHVAESPRFKQQQTKPKVSLKAMFNVGRTGYTTIALMIMAIVQIAGYFGMMNWLPTMMQQKLNLTVAGSSVWMIATITGMSVGMFVFGSILDKVGPRMAFGSFLIGSAVMVYGLTLANSMGTLLLAGALVGFFSNGMFGGYGAIISNLYPPEIRATANNVIINVGRAVGGFSPVVIGMLMENRSMTFIMVGLSAMYMISLLVMFTVPGLKAYSTESV</sequence>
<feature type="transmembrane region" description="Helical" evidence="6">
    <location>
        <begin position="103"/>
        <end position="125"/>
    </location>
</feature>
<dbReference type="Pfam" id="PF07690">
    <property type="entry name" value="MFS_1"/>
    <property type="match status" value="1"/>
</dbReference>
<comment type="subcellular location">
    <subcellularLocation>
        <location evidence="1">Cell membrane</location>
        <topology evidence="1">Multi-pass membrane protein</topology>
    </subcellularLocation>
</comment>
<protein>
    <submittedName>
        <fullName evidence="8">Permease</fullName>
    </submittedName>
</protein>
<proteinExistence type="predicted"/>
<dbReference type="OrthoDB" id="9787026at2"/>
<dbReference type="InterPro" id="IPR011701">
    <property type="entry name" value="MFS"/>
</dbReference>
<feature type="transmembrane region" description="Helical" evidence="6">
    <location>
        <begin position="253"/>
        <end position="274"/>
    </location>
</feature>
<name>A0A0R2JR97_9LACO</name>
<organism evidence="8 9">
    <name type="scientific">Weissella minor</name>
    <dbReference type="NCBI Taxonomy" id="1620"/>
    <lineage>
        <taxon>Bacteria</taxon>
        <taxon>Bacillati</taxon>
        <taxon>Bacillota</taxon>
        <taxon>Bacilli</taxon>
        <taxon>Lactobacillales</taxon>
        <taxon>Lactobacillaceae</taxon>
        <taxon>Weissella</taxon>
    </lineage>
</organism>
<keyword evidence="2" id="KW-0813">Transport</keyword>
<feature type="transmembrane region" description="Helical" evidence="6">
    <location>
        <begin position="165"/>
        <end position="182"/>
    </location>
</feature>
<evidence type="ECO:0000256" key="4">
    <source>
        <dbReference type="ARBA" id="ARBA00022989"/>
    </source>
</evidence>
<dbReference type="GO" id="GO:0046943">
    <property type="term" value="F:carboxylic acid transmembrane transporter activity"/>
    <property type="evidence" value="ECO:0007669"/>
    <property type="project" value="TreeGrafter"/>
</dbReference>
<feature type="transmembrane region" description="Helical" evidence="6">
    <location>
        <begin position="137"/>
        <end position="159"/>
    </location>
</feature>
<gene>
    <name evidence="8" type="ORF">IV67_GL000743</name>
</gene>
<dbReference type="Gene3D" id="1.20.1250.20">
    <property type="entry name" value="MFS general substrate transporter like domains"/>
    <property type="match status" value="2"/>
</dbReference>
<evidence type="ECO:0000256" key="2">
    <source>
        <dbReference type="ARBA" id="ARBA00022448"/>
    </source>
</evidence>
<dbReference type="RefSeq" id="WP_057786042.1">
    <property type="nucleotide sequence ID" value="NZ_JQCD01000005.1"/>
</dbReference>
<evidence type="ECO:0000256" key="5">
    <source>
        <dbReference type="ARBA" id="ARBA00023136"/>
    </source>
</evidence>
<feature type="transmembrane region" description="Helical" evidence="6">
    <location>
        <begin position="213"/>
        <end position="233"/>
    </location>
</feature>
<feature type="transmembrane region" description="Helical" evidence="6">
    <location>
        <begin position="281"/>
        <end position="300"/>
    </location>
</feature>
<feature type="transmembrane region" description="Helical" evidence="6">
    <location>
        <begin position="306"/>
        <end position="331"/>
    </location>
</feature>
<dbReference type="InterPro" id="IPR020846">
    <property type="entry name" value="MFS_dom"/>
</dbReference>
<feature type="transmembrane region" description="Helical" evidence="6">
    <location>
        <begin position="80"/>
        <end position="97"/>
    </location>
</feature>
<dbReference type="SUPFAM" id="SSF103473">
    <property type="entry name" value="MFS general substrate transporter"/>
    <property type="match status" value="1"/>
</dbReference>
<dbReference type="PANTHER" id="PTHR23508:SF10">
    <property type="entry name" value="CARBOXYLIC ACID TRANSPORTER PROTEIN HOMOLOG"/>
    <property type="match status" value="1"/>
</dbReference>
<dbReference type="EMBL" id="JQCD01000005">
    <property type="protein sequence ID" value="KRN77925.1"/>
    <property type="molecule type" value="Genomic_DNA"/>
</dbReference>
<keyword evidence="3 6" id="KW-0812">Transmembrane</keyword>
<keyword evidence="4 6" id="KW-1133">Transmembrane helix</keyword>
<evidence type="ECO:0000256" key="3">
    <source>
        <dbReference type="ARBA" id="ARBA00022692"/>
    </source>
</evidence>
<dbReference type="PROSITE" id="PS50850">
    <property type="entry name" value="MFS"/>
    <property type="match status" value="1"/>
</dbReference>
<evidence type="ECO:0000313" key="9">
    <source>
        <dbReference type="Proteomes" id="UP000051673"/>
    </source>
</evidence>
<keyword evidence="5 6" id="KW-0472">Membrane</keyword>
<evidence type="ECO:0000259" key="7">
    <source>
        <dbReference type="PROSITE" id="PS50850"/>
    </source>
</evidence>
<evidence type="ECO:0000256" key="6">
    <source>
        <dbReference type="SAM" id="Phobius"/>
    </source>
</evidence>
<feature type="transmembrane region" description="Helical" evidence="6">
    <location>
        <begin position="51"/>
        <end position="71"/>
    </location>
</feature>
<feature type="transmembrane region" description="Helical" evidence="6">
    <location>
        <begin position="369"/>
        <end position="389"/>
    </location>
</feature>
<keyword evidence="9" id="KW-1185">Reference proteome</keyword>
<reference evidence="8 9" key="1">
    <citation type="journal article" date="2015" name="Genome Announc.">
        <title>Expanding the biotechnology potential of lactobacilli through comparative genomics of 213 strains and associated genera.</title>
        <authorList>
            <person name="Sun Z."/>
            <person name="Harris H.M."/>
            <person name="McCann A."/>
            <person name="Guo C."/>
            <person name="Argimon S."/>
            <person name="Zhang W."/>
            <person name="Yang X."/>
            <person name="Jeffery I.B."/>
            <person name="Cooney J.C."/>
            <person name="Kagawa T.F."/>
            <person name="Liu W."/>
            <person name="Song Y."/>
            <person name="Salvetti E."/>
            <person name="Wrobel A."/>
            <person name="Rasinkangas P."/>
            <person name="Parkhill J."/>
            <person name="Rea M.C."/>
            <person name="O'Sullivan O."/>
            <person name="Ritari J."/>
            <person name="Douillard F.P."/>
            <person name="Paul Ross R."/>
            <person name="Yang R."/>
            <person name="Briner A.E."/>
            <person name="Felis G.E."/>
            <person name="de Vos W.M."/>
            <person name="Barrangou R."/>
            <person name="Klaenhammer T.R."/>
            <person name="Caufield P.W."/>
            <person name="Cui Y."/>
            <person name="Zhang H."/>
            <person name="O'Toole P.W."/>
        </authorList>
    </citation>
    <scope>NUCLEOTIDE SEQUENCE [LARGE SCALE GENOMIC DNA]</scope>
    <source>
        <strain evidence="8 9">DSM 20014</strain>
    </source>
</reference>
<dbReference type="GO" id="GO:0005886">
    <property type="term" value="C:plasma membrane"/>
    <property type="evidence" value="ECO:0007669"/>
    <property type="project" value="UniProtKB-SubCell"/>
</dbReference>
<feature type="transmembrane region" description="Helical" evidence="6">
    <location>
        <begin position="21"/>
        <end position="39"/>
    </location>
</feature>
<feature type="domain" description="Major facilitator superfamily (MFS) profile" evidence="7">
    <location>
        <begin position="13"/>
        <end position="394"/>
    </location>
</feature>
<dbReference type="PANTHER" id="PTHR23508">
    <property type="entry name" value="CARBOXYLIC ACID TRANSPORTER PROTEIN HOMOLOG"/>
    <property type="match status" value="1"/>
</dbReference>